<evidence type="ECO:0000313" key="3">
    <source>
        <dbReference type="Proteomes" id="UP001645859"/>
    </source>
</evidence>
<feature type="compositionally biased region" description="Basic and acidic residues" evidence="1">
    <location>
        <begin position="29"/>
        <end position="39"/>
    </location>
</feature>
<feature type="non-terminal residue" evidence="2">
    <location>
        <position position="1"/>
    </location>
</feature>
<keyword evidence="3" id="KW-1185">Reference proteome</keyword>
<evidence type="ECO:0000313" key="2">
    <source>
        <dbReference type="EMBL" id="MBL3680737.1"/>
    </source>
</evidence>
<reference evidence="2 3" key="1">
    <citation type="submission" date="2018-09" db="EMBL/GenBank/DDBJ databases">
        <title>Comparative genomics of Leucobacter spp.</title>
        <authorList>
            <person name="Reis A.C."/>
            <person name="Kolvenbach B.A."/>
            <person name="Corvini P.F.X."/>
            <person name="Nunes O.C."/>
        </authorList>
    </citation>
    <scope>NUCLEOTIDE SEQUENCE [LARGE SCALE GENOMIC DNA]</scope>
    <source>
        <strain evidence="2 3">TAN 31504</strain>
    </source>
</reference>
<organism evidence="2 3">
    <name type="scientific">Leucobacter chromiireducens subsp. solipictus</name>
    <dbReference type="NCBI Taxonomy" id="398235"/>
    <lineage>
        <taxon>Bacteria</taxon>
        <taxon>Bacillati</taxon>
        <taxon>Actinomycetota</taxon>
        <taxon>Actinomycetes</taxon>
        <taxon>Micrococcales</taxon>
        <taxon>Microbacteriaceae</taxon>
        <taxon>Leucobacter</taxon>
    </lineage>
</organism>
<proteinExistence type="predicted"/>
<gene>
    <name evidence="2" type="ORF">D3230_15780</name>
</gene>
<comment type="caution">
    <text evidence="2">The sequence shown here is derived from an EMBL/GenBank/DDBJ whole genome shotgun (WGS) entry which is preliminary data.</text>
</comment>
<accession>A0ABS1SK74</accession>
<sequence>PNDMKLVTAVLVVAALLLPRWGFLKKLPSLRDRNNKRQQDPAPDPVASATTGVTVPLDR</sequence>
<dbReference type="Proteomes" id="UP001645859">
    <property type="component" value="Unassembled WGS sequence"/>
</dbReference>
<dbReference type="EMBL" id="QYAC01000011">
    <property type="protein sequence ID" value="MBL3680737.1"/>
    <property type="molecule type" value="Genomic_DNA"/>
</dbReference>
<name>A0ABS1SK74_9MICO</name>
<protein>
    <submittedName>
        <fullName evidence="2">ABC transporter permease</fullName>
    </submittedName>
</protein>
<evidence type="ECO:0000256" key="1">
    <source>
        <dbReference type="SAM" id="MobiDB-lite"/>
    </source>
</evidence>
<feature type="region of interest" description="Disordered" evidence="1">
    <location>
        <begin position="29"/>
        <end position="59"/>
    </location>
</feature>